<dbReference type="InterPro" id="IPR038532">
    <property type="entry name" value="NDUFS4-like_sf"/>
</dbReference>
<dbReference type="Pfam" id="PF04800">
    <property type="entry name" value="NDUS4"/>
    <property type="match status" value="1"/>
</dbReference>
<dbReference type="PANTHER" id="PTHR12219:SF8">
    <property type="entry name" value="NADH DEHYDROGENASE [UBIQUINONE] IRON-SULFUR PROTEIN 4, MITOCHONDRIAL"/>
    <property type="match status" value="1"/>
</dbReference>
<evidence type="ECO:0000256" key="3">
    <source>
        <dbReference type="ARBA" id="ARBA00022660"/>
    </source>
</evidence>
<dbReference type="PANTHER" id="PTHR12219">
    <property type="entry name" value="NADH-UBIQUINONE OXIDOREDUCTASE"/>
    <property type="match status" value="1"/>
</dbReference>
<dbReference type="OrthoDB" id="3089at2759"/>
<evidence type="ECO:0000256" key="5">
    <source>
        <dbReference type="ARBA" id="ARBA00022946"/>
    </source>
</evidence>
<protein>
    <recommendedName>
        <fullName evidence="9">NADH dehydrogenase [ubiquinone] iron-sulfur protein 4, mitochondrial</fullName>
    </recommendedName>
</protein>
<evidence type="ECO:0000256" key="6">
    <source>
        <dbReference type="ARBA" id="ARBA00022982"/>
    </source>
</evidence>
<dbReference type="Gene3D" id="3.30.160.190">
    <property type="entry name" value="atu1810 like domain"/>
    <property type="match status" value="1"/>
</dbReference>
<evidence type="ECO:0000313" key="10">
    <source>
        <dbReference type="EMBL" id="TPX35187.1"/>
    </source>
</evidence>
<keyword evidence="3 9" id="KW-0679">Respiratory chain</keyword>
<comment type="similarity">
    <text evidence="1 9">Belongs to the complex I NDUFS4 subunit family.</text>
</comment>
<evidence type="ECO:0000256" key="4">
    <source>
        <dbReference type="ARBA" id="ARBA00022792"/>
    </source>
</evidence>
<evidence type="ECO:0000256" key="1">
    <source>
        <dbReference type="ARBA" id="ARBA00005882"/>
    </source>
</evidence>
<keyword evidence="2 9" id="KW-0813">Transport</keyword>
<proteinExistence type="inferred from homology"/>
<reference evidence="12 13" key="1">
    <citation type="journal article" date="2019" name="Sci. Rep.">
        <title>Comparative genomics of chytrid fungi reveal insights into the obligate biotrophic and pathogenic lifestyle of Synchytrium endobioticum.</title>
        <authorList>
            <person name="van de Vossenberg B.T.L.H."/>
            <person name="Warris S."/>
            <person name="Nguyen H.D.T."/>
            <person name="van Gent-Pelzer M.P.E."/>
            <person name="Joly D.L."/>
            <person name="van de Geest H.C."/>
            <person name="Bonants P.J.M."/>
            <person name="Smith D.S."/>
            <person name="Levesque C.A."/>
            <person name="van der Lee T.A.J."/>
        </authorList>
    </citation>
    <scope>NUCLEOTIDE SEQUENCE [LARGE SCALE GENOMIC DNA]</scope>
    <source>
        <strain evidence="11 13">LEV6574</strain>
        <strain evidence="10 12">MB42</strain>
    </source>
</reference>
<dbReference type="STRING" id="286115.A0A507DDN1"/>
<dbReference type="EMBL" id="QEAN01000478">
    <property type="protein sequence ID" value="TPX35187.1"/>
    <property type="molecule type" value="Genomic_DNA"/>
</dbReference>
<keyword evidence="6 9" id="KW-0249">Electron transport</keyword>
<evidence type="ECO:0000256" key="9">
    <source>
        <dbReference type="RuleBase" id="RU367010"/>
    </source>
</evidence>
<keyword evidence="12" id="KW-1185">Reference proteome</keyword>
<comment type="subcellular location">
    <subcellularLocation>
        <location evidence="9">Mitochondrion inner membrane</location>
        <topology evidence="9">Peripheral membrane protein</topology>
        <orientation evidence="9">Matrix side</orientation>
    </subcellularLocation>
</comment>
<evidence type="ECO:0000256" key="7">
    <source>
        <dbReference type="ARBA" id="ARBA00023128"/>
    </source>
</evidence>
<dbReference type="InterPro" id="IPR006885">
    <property type="entry name" value="NADH_UbQ_FeS_4_mit-like"/>
</dbReference>
<comment type="function">
    <text evidence="9">Accessory subunit of the mitochondrial membrane respiratory chain NADH dehydrogenase (Complex I), that is believed not to be involved in catalysis. Complex I functions in the transfer of electrons from NADH to the respiratory chain. The immediate electron acceptor for the enzyme is believed to be ubiquinone.</text>
</comment>
<keyword evidence="5 9" id="KW-0809">Transit peptide</keyword>
<evidence type="ECO:0000256" key="2">
    <source>
        <dbReference type="ARBA" id="ARBA00022448"/>
    </source>
</evidence>
<dbReference type="GO" id="GO:0022900">
    <property type="term" value="P:electron transport chain"/>
    <property type="evidence" value="ECO:0007669"/>
    <property type="project" value="InterPro"/>
</dbReference>
<keyword evidence="4 9" id="KW-0999">Mitochondrion inner membrane</keyword>
<evidence type="ECO:0000313" key="11">
    <source>
        <dbReference type="EMBL" id="TPX49415.1"/>
    </source>
</evidence>
<keyword evidence="8 9" id="KW-0472">Membrane</keyword>
<sequence length="172" mass="19664">MIRIARLCRAAPRSNHSTSRLLTASSVISSTDDNVTSKLSTAVTHLPTPQSTDMFEADAVSGAPPEISRRQIRIYKPSRTAMQQGTNKADDWRIEFEVQSRWENPLIGWTSSGDPMQATFLKFTSKQDAIRFAERQGYDYFIDEPKVPKFTKSNYNDNFKYCPTKLRYIKTK</sequence>
<evidence type="ECO:0000313" key="12">
    <source>
        <dbReference type="Proteomes" id="UP000317494"/>
    </source>
</evidence>
<dbReference type="Proteomes" id="UP000317494">
    <property type="component" value="Unassembled WGS sequence"/>
</dbReference>
<organism evidence="11 13">
    <name type="scientific">Synchytrium endobioticum</name>
    <dbReference type="NCBI Taxonomy" id="286115"/>
    <lineage>
        <taxon>Eukaryota</taxon>
        <taxon>Fungi</taxon>
        <taxon>Fungi incertae sedis</taxon>
        <taxon>Chytridiomycota</taxon>
        <taxon>Chytridiomycota incertae sedis</taxon>
        <taxon>Chytridiomycetes</taxon>
        <taxon>Synchytriales</taxon>
        <taxon>Synchytriaceae</taxon>
        <taxon>Synchytrium</taxon>
    </lineage>
</organism>
<accession>A0A507DDN1</accession>
<dbReference type="AlphaFoldDB" id="A0A507DDN1"/>
<dbReference type="Proteomes" id="UP000320475">
    <property type="component" value="Unassembled WGS sequence"/>
</dbReference>
<keyword evidence="7 9" id="KW-0496">Mitochondrion</keyword>
<dbReference type="VEuPathDB" id="FungiDB:SeMB42_g07208"/>
<evidence type="ECO:0000256" key="8">
    <source>
        <dbReference type="ARBA" id="ARBA00023136"/>
    </source>
</evidence>
<name>A0A507DDN1_9FUNG</name>
<dbReference type="EMBL" id="QEAM01000034">
    <property type="protein sequence ID" value="TPX49415.1"/>
    <property type="molecule type" value="Genomic_DNA"/>
</dbReference>
<gene>
    <name evidence="11" type="ORF">SeLEV6574_g01502</name>
    <name evidence="10" type="ORF">SeMB42_g07208</name>
</gene>
<comment type="caution">
    <text evidence="11">The sequence shown here is derived from an EMBL/GenBank/DDBJ whole genome shotgun (WGS) entry which is preliminary data.</text>
</comment>
<evidence type="ECO:0000313" key="13">
    <source>
        <dbReference type="Proteomes" id="UP000320475"/>
    </source>
</evidence>
<dbReference type="FunFam" id="3.30.160.190:FF:000001">
    <property type="entry name" value="NADH-ubiquinone oxidoreductase 21 kDa subunit mitochondrial"/>
    <property type="match status" value="1"/>
</dbReference>
<dbReference type="GO" id="GO:0005743">
    <property type="term" value="C:mitochondrial inner membrane"/>
    <property type="evidence" value="ECO:0007669"/>
    <property type="project" value="UniProtKB-SubCell"/>
</dbReference>